<evidence type="ECO:0000313" key="1">
    <source>
        <dbReference type="EMBL" id="JAE16843.1"/>
    </source>
</evidence>
<protein>
    <submittedName>
        <fullName evidence="1">Uncharacterized protein</fullName>
    </submittedName>
</protein>
<reference evidence="1" key="1">
    <citation type="submission" date="2014-09" db="EMBL/GenBank/DDBJ databases">
        <authorList>
            <person name="Magalhaes I.L.F."/>
            <person name="Oliveira U."/>
            <person name="Santos F.R."/>
            <person name="Vidigal T.H.D.A."/>
            <person name="Brescovit A.D."/>
            <person name="Santos A.J."/>
        </authorList>
    </citation>
    <scope>NUCLEOTIDE SEQUENCE</scope>
    <source>
        <tissue evidence="1">Shoot tissue taken approximately 20 cm above the soil surface</tissue>
    </source>
</reference>
<name>A0A0A9G809_ARUDO</name>
<reference evidence="1" key="2">
    <citation type="journal article" date="2015" name="Data Brief">
        <title>Shoot transcriptome of the giant reed, Arundo donax.</title>
        <authorList>
            <person name="Barrero R.A."/>
            <person name="Guerrero F.D."/>
            <person name="Moolhuijzen P."/>
            <person name="Goolsby J.A."/>
            <person name="Tidwell J."/>
            <person name="Bellgard S.E."/>
            <person name="Bellgard M.I."/>
        </authorList>
    </citation>
    <scope>NUCLEOTIDE SEQUENCE</scope>
    <source>
        <tissue evidence="1">Shoot tissue taken approximately 20 cm above the soil surface</tissue>
    </source>
</reference>
<accession>A0A0A9G809</accession>
<dbReference type="EMBL" id="GBRH01181053">
    <property type="protein sequence ID" value="JAE16843.1"/>
    <property type="molecule type" value="Transcribed_RNA"/>
</dbReference>
<proteinExistence type="predicted"/>
<sequence>MTHTAPRQIPRIYCSMQKLQDLICLQDFRCFPKEKIASRF</sequence>
<organism evidence="1">
    <name type="scientific">Arundo donax</name>
    <name type="common">Giant reed</name>
    <name type="synonym">Donax arundinaceus</name>
    <dbReference type="NCBI Taxonomy" id="35708"/>
    <lineage>
        <taxon>Eukaryota</taxon>
        <taxon>Viridiplantae</taxon>
        <taxon>Streptophyta</taxon>
        <taxon>Embryophyta</taxon>
        <taxon>Tracheophyta</taxon>
        <taxon>Spermatophyta</taxon>
        <taxon>Magnoliopsida</taxon>
        <taxon>Liliopsida</taxon>
        <taxon>Poales</taxon>
        <taxon>Poaceae</taxon>
        <taxon>PACMAD clade</taxon>
        <taxon>Arundinoideae</taxon>
        <taxon>Arundineae</taxon>
        <taxon>Arundo</taxon>
    </lineage>
</organism>
<dbReference type="AlphaFoldDB" id="A0A0A9G809"/>